<dbReference type="InterPro" id="IPR036554">
    <property type="entry name" value="GHMP_kinase_C_sf"/>
</dbReference>
<comment type="pathway">
    <text evidence="7">Amino-acid biosynthesis; L-threonine biosynthesis; L-threonine from L-aspartate: step 4/5.</text>
</comment>
<dbReference type="NCBIfam" id="NF002288">
    <property type="entry name" value="PRK01212.1-4"/>
    <property type="match status" value="1"/>
</dbReference>
<dbReference type="InterPro" id="IPR013750">
    <property type="entry name" value="GHMP_kinase_C_dom"/>
</dbReference>
<comment type="function">
    <text evidence="7">Catalyzes the ATP-dependent phosphorylation of L-homoserine to L-homoserine phosphate.</text>
</comment>
<dbReference type="AlphaFoldDB" id="A0A4Z0R9R3"/>
<dbReference type="Proteomes" id="UP000298460">
    <property type="component" value="Unassembled WGS sequence"/>
</dbReference>
<evidence type="ECO:0000256" key="4">
    <source>
        <dbReference type="ARBA" id="ARBA00022741"/>
    </source>
</evidence>
<dbReference type="EMBL" id="SPQQ01000002">
    <property type="protein sequence ID" value="TGE38793.1"/>
    <property type="molecule type" value="Genomic_DNA"/>
</dbReference>
<evidence type="ECO:0000259" key="9">
    <source>
        <dbReference type="Pfam" id="PF00288"/>
    </source>
</evidence>
<dbReference type="OrthoDB" id="9769912at2"/>
<evidence type="ECO:0000256" key="5">
    <source>
        <dbReference type="ARBA" id="ARBA00022777"/>
    </source>
</evidence>
<dbReference type="PRINTS" id="PR00958">
    <property type="entry name" value="HOMSERKINASE"/>
</dbReference>
<gene>
    <name evidence="7" type="primary">thrB</name>
    <name evidence="11" type="ORF">E4K67_04760</name>
</gene>
<comment type="catalytic activity">
    <reaction evidence="7">
        <text>L-homoserine + ATP = O-phospho-L-homoserine + ADP + H(+)</text>
        <dbReference type="Rhea" id="RHEA:13985"/>
        <dbReference type="ChEBI" id="CHEBI:15378"/>
        <dbReference type="ChEBI" id="CHEBI:30616"/>
        <dbReference type="ChEBI" id="CHEBI:57476"/>
        <dbReference type="ChEBI" id="CHEBI:57590"/>
        <dbReference type="ChEBI" id="CHEBI:456216"/>
        <dbReference type="EC" id="2.7.1.39"/>
    </reaction>
</comment>
<evidence type="ECO:0000256" key="1">
    <source>
        <dbReference type="ARBA" id="ARBA00022605"/>
    </source>
</evidence>
<organism evidence="11 12">
    <name type="scientific">Desulfosporosinus fructosivorans</name>
    <dbReference type="NCBI Taxonomy" id="2018669"/>
    <lineage>
        <taxon>Bacteria</taxon>
        <taxon>Bacillati</taxon>
        <taxon>Bacillota</taxon>
        <taxon>Clostridia</taxon>
        <taxon>Eubacteriales</taxon>
        <taxon>Desulfitobacteriaceae</taxon>
        <taxon>Desulfosporosinus</taxon>
    </lineage>
</organism>
<dbReference type="Gene3D" id="3.30.230.10">
    <property type="match status" value="1"/>
</dbReference>
<dbReference type="HAMAP" id="MF_00384">
    <property type="entry name" value="Homoser_kinase"/>
    <property type="match status" value="1"/>
</dbReference>
<dbReference type="SUPFAM" id="SSF54211">
    <property type="entry name" value="Ribosomal protein S5 domain 2-like"/>
    <property type="match status" value="1"/>
</dbReference>
<dbReference type="InterPro" id="IPR020568">
    <property type="entry name" value="Ribosomal_Su5_D2-typ_SF"/>
</dbReference>
<keyword evidence="5 7" id="KW-0418">Kinase</keyword>
<keyword evidence="6 7" id="KW-0067">ATP-binding</keyword>
<feature type="binding site" evidence="7">
    <location>
        <begin position="85"/>
        <end position="95"/>
    </location>
    <ligand>
        <name>ATP</name>
        <dbReference type="ChEBI" id="CHEBI:30616"/>
    </ligand>
</feature>
<dbReference type="SUPFAM" id="SSF55060">
    <property type="entry name" value="GHMP Kinase, C-terminal domain"/>
    <property type="match status" value="1"/>
</dbReference>
<keyword evidence="12" id="KW-1185">Reference proteome</keyword>
<dbReference type="GO" id="GO:0004413">
    <property type="term" value="F:homoserine kinase activity"/>
    <property type="evidence" value="ECO:0007669"/>
    <property type="project" value="UniProtKB-UniRule"/>
</dbReference>
<dbReference type="Gene3D" id="3.30.70.890">
    <property type="entry name" value="GHMP kinase, C-terminal domain"/>
    <property type="match status" value="1"/>
</dbReference>
<feature type="domain" description="GHMP kinase N-terminal" evidence="9">
    <location>
        <begin position="56"/>
        <end position="138"/>
    </location>
</feature>
<dbReference type="UniPathway" id="UPA00050">
    <property type="reaction ID" value="UER00064"/>
</dbReference>
<dbReference type="RefSeq" id="WP_135545289.1">
    <property type="nucleotide sequence ID" value="NZ_SPQQ01000002.1"/>
</dbReference>
<evidence type="ECO:0000256" key="3">
    <source>
        <dbReference type="ARBA" id="ARBA00022697"/>
    </source>
</evidence>
<keyword evidence="3 7" id="KW-0791">Threonine biosynthesis</keyword>
<dbReference type="Pfam" id="PF00288">
    <property type="entry name" value="GHMP_kinases_N"/>
    <property type="match status" value="1"/>
</dbReference>
<dbReference type="InterPro" id="IPR000870">
    <property type="entry name" value="Homoserine_kinase"/>
</dbReference>
<keyword evidence="4 7" id="KW-0547">Nucleotide-binding</keyword>
<evidence type="ECO:0000256" key="6">
    <source>
        <dbReference type="ARBA" id="ARBA00022840"/>
    </source>
</evidence>
<dbReference type="InterPro" id="IPR014721">
    <property type="entry name" value="Ribsml_uS5_D2-typ_fold_subgr"/>
</dbReference>
<dbReference type="PANTHER" id="PTHR20861">
    <property type="entry name" value="HOMOSERINE/4-DIPHOSPHOCYTIDYL-2-C-METHYL-D-ERYTHRITOL KINASE"/>
    <property type="match status" value="1"/>
</dbReference>
<dbReference type="PANTHER" id="PTHR20861:SF1">
    <property type="entry name" value="HOMOSERINE KINASE"/>
    <property type="match status" value="1"/>
</dbReference>
<name>A0A4Z0R9R3_9FIRM</name>
<dbReference type="NCBIfam" id="TIGR00191">
    <property type="entry name" value="thrB"/>
    <property type="match status" value="1"/>
</dbReference>
<feature type="domain" description="GHMP kinase C-terminal" evidence="10">
    <location>
        <begin position="199"/>
        <end position="271"/>
    </location>
</feature>
<evidence type="ECO:0000256" key="2">
    <source>
        <dbReference type="ARBA" id="ARBA00022679"/>
    </source>
</evidence>
<evidence type="ECO:0000256" key="7">
    <source>
        <dbReference type="HAMAP-Rule" id="MF_00384"/>
    </source>
</evidence>
<dbReference type="PIRSF" id="PIRSF000676">
    <property type="entry name" value="Homoser_kin"/>
    <property type="match status" value="1"/>
</dbReference>
<reference evidence="11 12" key="1">
    <citation type="submission" date="2019-03" db="EMBL/GenBank/DDBJ databases">
        <title>Draft Genome Sequence of Desulfosporosinus fructosivorans Strain 63.6F, Isolated from Marine Sediment in the Baltic Sea.</title>
        <authorList>
            <person name="Hausmann B."/>
            <person name="Vandieken V."/>
            <person name="Pjevac P."/>
            <person name="Schreck K."/>
            <person name="Herbold C.W."/>
            <person name="Loy A."/>
        </authorList>
    </citation>
    <scope>NUCLEOTIDE SEQUENCE [LARGE SCALE GENOMIC DNA]</scope>
    <source>
        <strain evidence="11 12">63.6F</strain>
    </source>
</reference>
<accession>A0A4Z0R9R3</accession>
<dbReference type="GO" id="GO:0005524">
    <property type="term" value="F:ATP binding"/>
    <property type="evidence" value="ECO:0007669"/>
    <property type="project" value="UniProtKB-UniRule"/>
</dbReference>
<keyword evidence="7" id="KW-0963">Cytoplasm</keyword>
<dbReference type="InterPro" id="IPR006204">
    <property type="entry name" value="GHMP_kinase_N_dom"/>
</dbReference>
<evidence type="ECO:0000259" key="10">
    <source>
        <dbReference type="Pfam" id="PF08544"/>
    </source>
</evidence>
<keyword evidence="1 7" id="KW-0028">Amino-acid biosynthesis</keyword>
<comment type="subcellular location">
    <subcellularLocation>
        <location evidence="7">Cytoplasm</location>
    </subcellularLocation>
</comment>
<evidence type="ECO:0000313" key="12">
    <source>
        <dbReference type="Proteomes" id="UP000298460"/>
    </source>
</evidence>
<dbReference type="GO" id="GO:0005737">
    <property type="term" value="C:cytoplasm"/>
    <property type="evidence" value="ECO:0007669"/>
    <property type="project" value="UniProtKB-SubCell"/>
</dbReference>
<keyword evidence="2 7" id="KW-0808">Transferase</keyword>
<dbReference type="GO" id="GO:0009088">
    <property type="term" value="P:threonine biosynthetic process"/>
    <property type="evidence" value="ECO:0007669"/>
    <property type="project" value="UniProtKB-UniRule"/>
</dbReference>
<evidence type="ECO:0000313" key="11">
    <source>
        <dbReference type="EMBL" id="TGE38793.1"/>
    </source>
</evidence>
<dbReference type="Pfam" id="PF08544">
    <property type="entry name" value="GHMP_kinases_C"/>
    <property type="match status" value="1"/>
</dbReference>
<dbReference type="EC" id="2.7.1.39" evidence="7 8"/>
<protein>
    <recommendedName>
        <fullName evidence="7 8">Homoserine kinase</fullName>
        <shortName evidence="7">HK</shortName>
        <shortName evidence="7">HSK</shortName>
        <ecNumber evidence="7 8">2.7.1.39</ecNumber>
    </recommendedName>
</protein>
<evidence type="ECO:0000256" key="8">
    <source>
        <dbReference type="NCBIfam" id="TIGR00191"/>
    </source>
</evidence>
<sequence>MIHVKVPATSANLGPGFDCLGLALQLYNTISVEPNRPFQISLTGSYYEGIPADESNLVWQTMCHLWELLHYPTPSVALTLENLIAPSRGLGSSSAAIVGGLVAANTLAGSPYTKFELLQVANDLEGHPDNVTPALYGGVTLSVPAKDGISPRVLAQSPNLKAVVLIPNTLLNTEKARGILPLHVTRNDAVFNISHVGLLIEAFIREDYSLLQEGMRDVLHQNQRAILLPGMLETLESALKGGAYGSALSGSGPTLIALVAESTQKAVSQNMLTTLEQYGVTAQAMVLEIDSCGATSSRT</sequence>
<comment type="caution">
    <text evidence="11">The sequence shown here is derived from an EMBL/GenBank/DDBJ whole genome shotgun (WGS) entry which is preliminary data.</text>
</comment>
<proteinExistence type="inferred from homology"/>
<comment type="similarity">
    <text evidence="7">Belongs to the GHMP kinase family. Homoserine kinase subfamily.</text>
</comment>